<name>A0A561BYT6_9ACTN</name>
<evidence type="ECO:0000256" key="5">
    <source>
        <dbReference type="ARBA" id="ARBA00023136"/>
    </source>
</evidence>
<keyword evidence="2" id="KW-1003">Cell membrane</keyword>
<dbReference type="EMBL" id="VIVK01000001">
    <property type="protein sequence ID" value="TWD84028.1"/>
    <property type="molecule type" value="Genomic_DNA"/>
</dbReference>
<feature type="transmembrane region" description="Helical" evidence="6">
    <location>
        <begin position="224"/>
        <end position="243"/>
    </location>
</feature>
<dbReference type="GO" id="GO:0005886">
    <property type="term" value="C:plasma membrane"/>
    <property type="evidence" value="ECO:0007669"/>
    <property type="project" value="UniProtKB-SubCell"/>
</dbReference>
<sequence length="338" mass="36108">MPTARTRAWLVRIGRVLLVAVLSWLALRLIRGIDWDKVLSAITDLAWWQAVVLVLAGVLRLAVLSGVLFVLIETLRYPQALANESAGAAVSTIAPDPSDVVVRLAMFRSWRIETTSATSGLTLRILGFYVVRLAVPVLGFVLFWIAREYSSGFSWLALVGGTGALLLLGGLVLALRAAKSAAFVGSTLGKVVGGLRPAGGGPEIWSGRVVEFQSHSADRVRRHGATAALVLLLYVLVETGVLITCLSFAGVRIDPGIVLVLGCSFLVVYPMNGLPMMGLGVLDAAYIAFVTDYSDLDPTDLLGGMIVWRLTVQVLPVLLGLTTLAWWRRTTGASAESA</sequence>
<comment type="caution">
    <text evidence="7">The sequence shown here is derived from an EMBL/GenBank/DDBJ whole genome shotgun (WGS) entry which is preliminary data.</text>
</comment>
<evidence type="ECO:0000256" key="6">
    <source>
        <dbReference type="SAM" id="Phobius"/>
    </source>
</evidence>
<evidence type="ECO:0000313" key="7">
    <source>
        <dbReference type="EMBL" id="TWD84028.1"/>
    </source>
</evidence>
<keyword evidence="5 6" id="KW-0472">Membrane</keyword>
<keyword evidence="8" id="KW-1185">Reference proteome</keyword>
<dbReference type="Proteomes" id="UP000318380">
    <property type="component" value="Unassembled WGS sequence"/>
</dbReference>
<dbReference type="AlphaFoldDB" id="A0A561BYT6"/>
<accession>A0A561BYT6</accession>
<gene>
    <name evidence="7" type="ORF">FB561_5200</name>
</gene>
<feature type="transmembrane region" description="Helical" evidence="6">
    <location>
        <begin position="126"/>
        <end position="146"/>
    </location>
</feature>
<evidence type="ECO:0000256" key="2">
    <source>
        <dbReference type="ARBA" id="ARBA00022475"/>
    </source>
</evidence>
<keyword evidence="4 6" id="KW-1133">Transmembrane helix</keyword>
<evidence type="ECO:0000256" key="1">
    <source>
        <dbReference type="ARBA" id="ARBA00004651"/>
    </source>
</evidence>
<keyword evidence="3 6" id="KW-0812">Transmembrane</keyword>
<reference evidence="7 8" key="1">
    <citation type="submission" date="2019-06" db="EMBL/GenBank/DDBJ databases">
        <title>Sequencing the genomes of 1000 actinobacteria strains.</title>
        <authorList>
            <person name="Klenk H.-P."/>
        </authorList>
    </citation>
    <scope>NUCLEOTIDE SEQUENCE [LARGE SCALE GENOMIC DNA]</scope>
    <source>
        <strain evidence="7 8">DSM 24683</strain>
    </source>
</reference>
<evidence type="ECO:0000256" key="3">
    <source>
        <dbReference type="ARBA" id="ARBA00022692"/>
    </source>
</evidence>
<evidence type="ECO:0000256" key="4">
    <source>
        <dbReference type="ARBA" id="ARBA00022989"/>
    </source>
</evidence>
<feature type="transmembrane region" description="Helical" evidence="6">
    <location>
        <begin position="48"/>
        <end position="72"/>
    </location>
</feature>
<feature type="transmembrane region" description="Helical" evidence="6">
    <location>
        <begin position="152"/>
        <end position="175"/>
    </location>
</feature>
<dbReference type="Pfam" id="PF03706">
    <property type="entry name" value="LPG_synthase_TM"/>
    <property type="match status" value="1"/>
</dbReference>
<dbReference type="InterPro" id="IPR022791">
    <property type="entry name" value="L-PG_synthase/AglD"/>
</dbReference>
<evidence type="ECO:0000313" key="8">
    <source>
        <dbReference type="Proteomes" id="UP000318380"/>
    </source>
</evidence>
<protein>
    <submittedName>
        <fullName evidence="7">Lysylphosphatidylglycerol synthase-like protein</fullName>
    </submittedName>
</protein>
<organism evidence="7 8">
    <name type="scientific">Kribbella amoyensis</name>
    <dbReference type="NCBI Taxonomy" id="996641"/>
    <lineage>
        <taxon>Bacteria</taxon>
        <taxon>Bacillati</taxon>
        <taxon>Actinomycetota</taxon>
        <taxon>Actinomycetes</taxon>
        <taxon>Propionibacteriales</taxon>
        <taxon>Kribbellaceae</taxon>
        <taxon>Kribbella</taxon>
    </lineage>
</organism>
<proteinExistence type="predicted"/>
<comment type="subcellular location">
    <subcellularLocation>
        <location evidence="1">Cell membrane</location>
        <topology evidence="1">Multi-pass membrane protein</topology>
    </subcellularLocation>
</comment>
<feature type="transmembrane region" description="Helical" evidence="6">
    <location>
        <begin position="306"/>
        <end position="327"/>
    </location>
</feature>